<dbReference type="CDD" id="cd11292">
    <property type="entry name" value="gelsolin_S3_like"/>
    <property type="match status" value="1"/>
</dbReference>
<dbReference type="GO" id="GO:0051014">
    <property type="term" value="P:actin filament severing"/>
    <property type="evidence" value="ECO:0007669"/>
    <property type="project" value="TreeGrafter"/>
</dbReference>
<dbReference type="EMBL" id="JAVRJZ010000007">
    <property type="protein sequence ID" value="KAK2720743.1"/>
    <property type="molecule type" value="Genomic_DNA"/>
</dbReference>
<dbReference type="SMART" id="SM00262">
    <property type="entry name" value="GEL"/>
    <property type="match status" value="3"/>
</dbReference>
<dbReference type="PANTHER" id="PTHR11977">
    <property type="entry name" value="VILLIN"/>
    <property type="match status" value="1"/>
</dbReference>
<sequence length="403" mass="45419">MALVPYPKEEYGKFYNGDSYLLYSASERGQQAGPNVAFKEAKGALEQFVHFWLGSETSQDEAGVAAIKAVELDDFLGGSPVQMRETEGNESARFMGYFRESLRILQGGVASGFKHVSDEYTPLLFSVKGKRAPLIRQLKEVSWKEMTEGDVFVLDTKDHIFVWTGRSANRYEKMHGAKCENLRKGNVVWATRKSPLTYQFLTESNDCLGVDLFQGWSDRELKGARNDLSIKNLAQKIKAEHGGSIIVFVEDGQEHLLPSAEREKFNSLLNLKEKDLSPVVSDEVTDKERSSEIKLYQCTDESGTLKITEVKTAPLYQTDLNSQDVYIIDNLPAAVFVWVGKKASKQERSESMRNVQAYIKKKNYPSSTRIVRVLDSGEPVEFKSLFKSWKEKDAQVGLGKAYV</sequence>
<dbReference type="GO" id="GO:0005546">
    <property type="term" value="F:phosphatidylinositol-4,5-bisphosphate binding"/>
    <property type="evidence" value="ECO:0007669"/>
    <property type="project" value="TreeGrafter"/>
</dbReference>
<evidence type="ECO:0000259" key="1">
    <source>
        <dbReference type="Pfam" id="PF00626"/>
    </source>
</evidence>
<keyword evidence="3" id="KW-1185">Reference proteome</keyword>
<dbReference type="InterPro" id="IPR029006">
    <property type="entry name" value="ADF-H/Gelsolin-like_dom_sf"/>
</dbReference>
<feature type="domain" description="Gelsolin-like" evidence="1">
    <location>
        <begin position="307"/>
        <end position="382"/>
    </location>
</feature>
<dbReference type="InterPro" id="IPR007122">
    <property type="entry name" value="Villin/Gelsolin"/>
</dbReference>
<dbReference type="GO" id="GO:0051016">
    <property type="term" value="P:barbed-end actin filament capping"/>
    <property type="evidence" value="ECO:0007669"/>
    <property type="project" value="TreeGrafter"/>
</dbReference>
<name>A0AA88I0M0_ARTSF</name>
<dbReference type="Proteomes" id="UP001187531">
    <property type="component" value="Unassembled WGS sequence"/>
</dbReference>
<dbReference type="Gene3D" id="3.40.20.10">
    <property type="entry name" value="Severin"/>
    <property type="match status" value="3"/>
</dbReference>
<feature type="domain" description="Gelsolin-like" evidence="1">
    <location>
        <begin position="4"/>
        <end position="95"/>
    </location>
</feature>
<dbReference type="PANTHER" id="PTHR11977:SF57">
    <property type="entry name" value="VILLIN-LIKE PROTEIN QUAIL"/>
    <property type="match status" value="1"/>
</dbReference>
<dbReference type="GO" id="GO:0008154">
    <property type="term" value="P:actin polymerization or depolymerization"/>
    <property type="evidence" value="ECO:0007669"/>
    <property type="project" value="TreeGrafter"/>
</dbReference>
<dbReference type="GO" id="GO:0051015">
    <property type="term" value="F:actin filament binding"/>
    <property type="evidence" value="ECO:0007669"/>
    <property type="project" value="InterPro"/>
</dbReference>
<dbReference type="InterPro" id="IPR007123">
    <property type="entry name" value="Gelsolin-like_dom"/>
</dbReference>
<evidence type="ECO:0000313" key="3">
    <source>
        <dbReference type="Proteomes" id="UP001187531"/>
    </source>
</evidence>
<dbReference type="GO" id="GO:0015629">
    <property type="term" value="C:actin cytoskeleton"/>
    <property type="evidence" value="ECO:0007669"/>
    <property type="project" value="TreeGrafter"/>
</dbReference>
<comment type="caution">
    <text evidence="2">The sequence shown here is derived from an EMBL/GenBank/DDBJ whole genome shotgun (WGS) entry which is preliminary data.</text>
</comment>
<gene>
    <name evidence="2" type="ORF">QYM36_004582</name>
</gene>
<protein>
    <recommendedName>
        <fullName evidence="1">Gelsolin-like domain-containing protein</fullName>
    </recommendedName>
</protein>
<reference evidence="2" key="1">
    <citation type="submission" date="2023-07" db="EMBL/GenBank/DDBJ databases">
        <title>Chromosome-level genome assembly of Artemia franciscana.</title>
        <authorList>
            <person name="Jo E."/>
        </authorList>
    </citation>
    <scope>NUCLEOTIDE SEQUENCE</scope>
    <source>
        <tissue evidence="2">Whole body</tissue>
    </source>
</reference>
<dbReference type="Pfam" id="PF00626">
    <property type="entry name" value="Gelsolin"/>
    <property type="match status" value="3"/>
</dbReference>
<accession>A0AA88I0M0</accession>
<dbReference type="SUPFAM" id="SSF55753">
    <property type="entry name" value="Actin depolymerizing proteins"/>
    <property type="match status" value="3"/>
</dbReference>
<feature type="domain" description="Gelsolin-like" evidence="1">
    <location>
        <begin position="141"/>
        <end position="177"/>
    </location>
</feature>
<dbReference type="AlphaFoldDB" id="A0AA88I0M0"/>
<feature type="non-terminal residue" evidence="2">
    <location>
        <position position="403"/>
    </location>
</feature>
<evidence type="ECO:0000313" key="2">
    <source>
        <dbReference type="EMBL" id="KAK2720743.1"/>
    </source>
</evidence>
<dbReference type="GO" id="GO:0005737">
    <property type="term" value="C:cytoplasm"/>
    <property type="evidence" value="ECO:0007669"/>
    <property type="project" value="TreeGrafter"/>
</dbReference>
<dbReference type="CDD" id="cd11290">
    <property type="entry name" value="gelsolin_S1_like"/>
    <property type="match status" value="1"/>
</dbReference>
<proteinExistence type="predicted"/>
<organism evidence="2 3">
    <name type="scientific">Artemia franciscana</name>
    <name type="common">Brine shrimp</name>
    <name type="synonym">Artemia sanfranciscana</name>
    <dbReference type="NCBI Taxonomy" id="6661"/>
    <lineage>
        <taxon>Eukaryota</taxon>
        <taxon>Metazoa</taxon>
        <taxon>Ecdysozoa</taxon>
        <taxon>Arthropoda</taxon>
        <taxon>Crustacea</taxon>
        <taxon>Branchiopoda</taxon>
        <taxon>Anostraca</taxon>
        <taxon>Artemiidae</taxon>
        <taxon>Artemia</taxon>
    </lineage>
</organism>